<dbReference type="EMBL" id="FUXE01000012">
    <property type="protein sequence ID" value="SJZ82005.1"/>
    <property type="molecule type" value="Genomic_DNA"/>
</dbReference>
<feature type="transmembrane region" description="Helical" evidence="5">
    <location>
        <begin position="69"/>
        <end position="93"/>
    </location>
</feature>
<dbReference type="OrthoDB" id="680602at2"/>
<dbReference type="Pfam" id="PF01694">
    <property type="entry name" value="Rhomboid"/>
    <property type="match status" value="1"/>
</dbReference>
<keyword evidence="3 5" id="KW-1133">Transmembrane helix</keyword>
<reference evidence="8" key="1">
    <citation type="submission" date="2017-02" db="EMBL/GenBank/DDBJ databases">
        <authorList>
            <person name="Varghese N."/>
            <person name="Submissions S."/>
        </authorList>
    </citation>
    <scope>NUCLEOTIDE SEQUENCE [LARGE SCALE GENOMIC DNA]</scope>
    <source>
        <strain evidence="8">ATCC 51356</strain>
    </source>
</reference>
<dbReference type="STRING" id="29524.SAMN02745171_01203"/>
<dbReference type="Proteomes" id="UP000190121">
    <property type="component" value="Unassembled WGS sequence"/>
</dbReference>
<evidence type="ECO:0000256" key="2">
    <source>
        <dbReference type="ARBA" id="ARBA00022692"/>
    </source>
</evidence>
<dbReference type="PANTHER" id="PTHR43731">
    <property type="entry name" value="RHOMBOID PROTEASE"/>
    <property type="match status" value="1"/>
</dbReference>
<dbReference type="AlphaFoldDB" id="A0A1T4NSC1"/>
<keyword evidence="7" id="KW-0378">Hydrolase</keyword>
<sequence>MFRKRLLIGRWRTTTAVQKLVVISLLLSMLYWLVSGLFALAGWGSRYFLDPYLSLSGSLQVVLLRPWTLITYMWFHNSVGHLLVNMILLYFFGREFARFFSYRQTIGLYVLSGIIGGLFYPLTFELMELIGIYKLHLPLYGASASLLSLISAIGMYAPRQRRPFFIVSSISYKNLSIIIVCIILLLNGEENLGGTIAHLGGILTGMLFGGLLRTKGVDITQGIGKAIDWLVNLFSKPLFVSGKRSSVRKKRDKASAPKETSNDKKGVTMEAVLEKVKRSGYSALTQEERNVLFQKTEEER</sequence>
<evidence type="ECO:0000313" key="7">
    <source>
        <dbReference type="EMBL" id="SJZ82005.1"/>
    </source>
</evidence>
<evidence type="ECO:0000256" key="5">
    <source>
        <dbReference type="SAM" id="Phobius"/>
    </source>
</evidence>
<dbReference type="InterPro" id="IPR035952">
    <property type="entry name" value="Rhomboid-like_sf"/>
</dbReference>
<keyword evidence="7" id="KW-0645">Protease</keyword>
<feature type="transmembrane region" description="Helical" evidence="5">
    <location>
        <begin position="192"/>
        <end position="212"/>
    </location>
</feature>
<feature type="transmembrane region" description="Helical" evidence="5">
    <location>
        <begin position="20"/>
        <end position="49"/>
    </location>
</feature>
<dbReference type="RefSeq" id="WP_078737118.1">
    <property type="nucleotide sequence ID" value="NZ_FUXE01000012.1"/>
</dbReference>
<dbReference type="InterPro" id="IPR050925">
    <property type="entry name" value="Rhomboid_protease_S54"/>
</dbReference>
<evidence type="ECO:0000256" key="3">
    <source>
        <dbReference type="ARBA" id="ARBA00022989"/>
    </source>
</evidence>
<accession>A0A1T4NSC1</accession>
<dbReference type="GO" id="GO:0004252">
    <property type="term" value="F:serine-type endopeptidase activity"/>
    <property type="evidence" value="ECO:0007669"/>
    <property type="project" value="InterPro"/>
</dbReference>
<dbReference type="Gene3D" id="1.20.1540.10">
    <property type="entry name" value="Rhomboid-like"/>
    <property type="match status" value="1"/>
</dbReference>
<dbReference type="InterPro" id="IPR022764">
    <property type="entry name" value="Peptidase_S54_rhomboid_dom"/>
</dbReference>
<dbReference type="SUPFAM" id="SSF144091">
    <property type="entry name" value="Rhomboid-like"/>
    <property type="match status" value="1"/>
</dbReference>
<feature type="transmembrane region" description="Helical" evidence="5">
    <location>
        <begin position="105"/>
        <end position="123"/>
    </location>
</feature>
<feature type="transmembrane region" description="Helical" evidence="5">
    <location>
        <begin position="135"/>
        <end position="157"/>
    </location>
</feature>
<keyword evidence="2 5" id="KW-0812">Transmembrane</keyword>
<gene>
    <name evidence="7" type="ORF">SAMN02745171_01203</name>
</gene>
<evidence type="ECO:0000256" key="1">
    <source>
        <dbReference type="ARBA" id="ARBA00004141"/>
    </source>
</evidence>
<keyword evidence="4 5" id="KW-0472">Membrane</keyword>
<organism evidence="7 8">
    <name type="scientific">Porphyromonas circumdentaria</name>
    <dbReference type="NCBI Taxonomy" id="29524"/>
    <lineage>
        <taxon>Bacteria</taxon>
        <taxon>Pseudomonadati</taxon>
        <taxon>Bacteroidota</taxon>
        <taxon>Bacteroidia</taxon>
        <taxon>Bacteroidales</taxon>
        <taxon>Porphyromonadaceae</taxon>
        <taxon>Porphyromonas</taxon>
    </lineage>
</organism>
<proteinExistence type="predicted"/>
<protein>
    <submittedName>
        <fullName evidence="7">Membrane associated serine protease, rhomboid family</fullName>
    </submittedName>
</protein>
<evidence type="ECO:0000313" key="8">
    <source>
        <dbReference type="Proteomes" id="UP000190121"/>
    </source>
</evidence>
<evidence type="ECO:0000259" key="6">
    <source>
        <dbReference type="Pfam" id="PF01694"/>
    </source>
</evidence>
<feature type="domain" description="Peptidase S54 rhomboid" evidence="6">
    <location>
        <begin position="66"/>
        <end position="213"/>
    </location>
</feature>
<dbReference type="PANTHER" id="PTHR43731:SF26">
    <property type="entry name" value="RHOMBOID-LIKE PROTEIN 10, CHLOROPLASTIC"/>
    <property type="match status" value="1"/>
</dbReference>
<dbReference type="GO" id="GO:0016020">
    <property type="term" value="C:membrane"/>
    <property type="evidence" value="ECO:0007669"/>
    <property type="project" value="UniProtKB-SubCell"/>
</dbReference>
<evidence type="ECO:0000256" key="4">
    <source>
        <dbReference type="ARBA" id="ARBA00023136"/>
    </source>
</evidence>
<feature type="transmembrane region" description="Helical" evidence="5">
    <location>
        <begin position="164"/>
        <end position="186"/>
    </location>
</feature>
<name>A0A1T4NSC1_9PORP</name>
<keyword evidence="8" id="KW-1185">Reference proteome</keyword>
<comment type="subcellular location">
    <subcellularLocation>
        <location evidence="1">Membrane</location>
        <topology evidence="1">Multi-pass membrane protein</topology>
    </subcellularLocation>
</comment>
<dbReference type="GO" id="GO:0006508">
    <property type="term" value="P:proteolysis"/>
    <property type="evidence" value="ECO:0007669"/>
    <property type="project" value="UniProtKB-KW"/>
</dbReference>